<feature type="region of interest" description="Disordered" evidence="2">
    <location>
        <begin position="491"/>
        <end position="513"/>
    </location>
</feature>
<name>A0A4Z2CYH0_SCHJA</name>
<evidence type="ECO:0000313" key="4">
    <source>
        <dbReference type="Proteomes" id="UP000311919"/>
    </source>
</evidence>
<evidence type="ECO:0000256" key="1">
    <source>
        <dbReference type="SAM" id="Coils"/>
    </source>
</evidence>
<comment type="caution">
    <text evidence="3">The sequence shown here is derived from an EMBL/GenBank/DDBJ whole genome shotgun (WGS) entry which is preliminary data.</text>
</comment>
<dbReference type="Proteomes" id="UP000311919">
    <property type="component" value="Unassembled WGS sequence"/>
</dbReference>
<dbReference type="PANTHER" id="PTHR45615:SF40">
    <property type="entry name" value="MYOSIN HEAVY CHAIN, NON-MUSCLE"/>
    <property type="match status" value="1"/>
</dbReference>
<feature type="region of interest" description="Disordered" evidence="2">
    <location>
        <begin position="1094"/>
        <end position="1120"/>
    </location>
</feature>
<evidence type="ECO:0000256" key="2">
    <source>
        <dbReference type="SAM" id="MobiDB-lite"/>
    </source>
</evidence>
<gene>
    <name evidence="3" type="ORF">EWB00_006373</name>
</gene>
<feature type="region of interest" description="Disordered" evidence="2">
    <location>
        <begin position="453"/>
        <end position="472"/>
    </location>
</feature>
<evidence type="ECO:0008006" key="5">
    <source>
        <dbReference type="Google" id="ProtNLM"/>
    </source>
</evidence>
<feature type="compositionally biased region" description="Low complexity" evidence="2">
    <location>
        <begin position="462"/>
        <end position="472"/>
    </location>
</feature>
<evidence type="ECO:0000313" key="3">
    <source>
        <dbReference type="EMBL" id="TNN09301.1"/>
    </source>
</evidence>
<proteinExistence type="predicted"/>
<feature type="compositionally biased region" description="Polar residues" evidence="2">
    <location>
        <begin position="196"/>
        <end position="208"/>
    </location>
</feature>
<sequence>MEVVYHELSSGKDTSLSQILSEWSRRYEEKYAALQKRFSGRCGGEGYQISKTSRPRSADIGQPSYNELLEEIQNALQLKANLSVELEALQQIRSELEDSECMSEVHFRLERATENNRRLHAALQAADEQITELVLSKRLLEAQMNELRNSRDTELAEAKERVRAAERAVIAATRSVSSRKSVNEKDNPARPIELGNHSQQNANSNHTQPFMSLTFKKPLQNHSRSYTTLTAFSYDDFDSLDEDTDDETNENSCETIPIVISAKNNLDHLAGNRKSDEEMKKEIPNSANSDAIIQSSHECFIESSMDGSVLPKDVSSVLSPSSPSFVAEVLHSVSPTLSSTPRKSLPNETVVTPFTSDANISDFTNDVLGWNSDMKDTPYIKQGEANDVVSKVDYLRLLDEMEELRHELDMLRQNVQFSQSQKPIINNKMHLTSDEKLCHPGLTTQLLELKDEVASTSDERSSQTPSSLLPILPPGSTRLYDWSLSKSDLQVETEMNTNKSGDSETSTDEPTPVKTAFSPCDHCVELQAKIVTYEAIYAAQEDFFTQKFAEQSGLNAEAGVRLNKTLQIDNTTDNHKSLHISNGDAFTQTDSEIKNVLHSVCLQTEPDATVINDDQMKNFTICLEFYHKMILSIIDVSTKLKHELTTHVSDQYSLMKNNLSLDYNAKHNEQETEDHLMIPLLCDYLNECDHLLDTNVLTNTKYLDHFRTDCKSLTFVFGQLLPEIDHLLTLCKLGREQIILSTRSNQIDDDIENCELVRNLREQLLTAHQMLTEKLPVDTKNALLETSQLVETERIQLQAEMDRRISEFERNHTASLVELETSRHALMKQLDEMRLTNGELKNEIFSIHQKLQAKEKFLNEQIEERELEREEFRIELNRLKSELEMKKSQMVSYKLMNSSNTNPCVTPLNMKEIGQHNFISHWISDMKVDQLCQNESIIKSDIQTFINSKPFDNTWSKPNDHSNMDMLDAMMSNTRATQNHIKYVDEQNDWQPYSIPTVNNNTLDSVTCTSENYTIQNNSNEVCLKQMKLIDDSNAYIQQDLSLCDACTQAEVIKFDKSIEVAINPENTEVQVITGHNEDAENSKMMSSFEQLNLAQSSSNDDTNNWHPTSNCNQSTRTTKTTRFRTLNTTSAAALVSHVVVKEEEESVVTVFDEPEPSDSAVSDNQKFYQDQIEKCHLEIKNLRKQLCRMNTCQQEMEQTKLLEELMQHKEDKGVQTIMFNLDLRNDIRLKTPLTQQTSSSTHRLHHRSLPALFSPSLFSNNEDTGVEMSQGLLDLESIESITPPTAKSPDVENLILMKHEKCSSPEDENLQTLMGSPMSDKDDELENEISEMMLSSIEQVDTTPNSNVPRNTSCKPINSVNADLQTEHALTNNNAENQGTMVALSEVSTLIEQLMDSEVLIKTLRNEISDLTKYQIELQHDYDAVHEMLVERQNDLTRVTDQLLESENKCKSLSNQLSERKDVILERDEDLFLLTEDKKSLESKVLQLELEIEELKSKVKCIDVDMGMSSVSVQTDPPISKSLFLTKMVQTTDNKHFNMNNHYDPKDVLCNIEQEHRPHLWTTSTPKEEESPNSTFLSTESDTPSGAISAELKALTNRLKEESVRLATATEIATARQSICDRPAGSIVINKPTDSEEATINLEYDECVVPWISEIRNSYGDLKAAISEVTRTIHDNPWIDQEQSTIEDNEETMKLFLNRLLVSVTKALDFDEKLWLSAIICSVNQTYDLIRNRATPLHTNLVSELPIENILCKIIQQLTERISAFMRREVEFRKCLIEILHVEEASFKSELKTHVSRSDMLMGEMNRLTKVVSSLSEELDHANSRSNEIQNQLGDLQVELTHTQHELQSKENEVQRQRTDIEQLRSQLSKENVQTEKFRAELEALQLSKVQVEHELSSSNNLVQELKTSLANEKNRTQSLKIELDQLYGEIKKNTYHTILPPNNNNSDIGENITTKENKAPNDCSSVPNQRFYEVISLATVHLASTRRDTIKLQIKSKNYRQLLMDYA</sequence>
<dbReference type="PANTHER" id="PTHR45615">
    <property type="entry name" value="MYOSIN HEAVY CHAIN, NON-MUSCLE"/>
    <property type="match status" value="1"/>
</dbReference>
<dbReference type="GO" id="GO:0032982">
    <property type="term" value="C:myosin filament"/>
    <property type="evidence" value="ECO:0007669"/>
    <property type="project" value="TreeGrafter"/>
</dbReference>
<reference evidence="3 4" key="1">
    <citation type="submission" date="2019-03" db="EMBL/GenBank/DDBJ databases">
        <title>An improved genome assembly of the fluke Schistosoma japonicum.</title>
        <authorList>
            <person name="Hu W."/>
            <person name="Luo F."/>
            <person name="Yin M."/>
            <person name="Mo X."/>
            <person name="Sun C."/>
            <person name="Wu Q."/>
            <person name="Zhu B."/>
            <person name="Xiang M."/>
            <person name="Wang J."/>
            <person name="Wang Y."/>
            <person name="Zhang T."/>
            <person name="Xu B."/>
            <person name="Zheng H."/>
            <person name="Feng Z."/>
        </authorList>
    </citation>
    <scope>NUCLEOTIDE SEQUENCE [LARGE SCALE GENOMIC DNA]</scope>
    <source>
        <strain evidence="3">HuSjv2</strain>
        <tissue evidence="3">Worms</tissue>
    </source>
</reference>
<feature type="coiled-coil region" evidence="1">
    <location>
        <begin position="1437"/>
        <end position="1506"/>
    </location>
</feature>
<feature type="coiled-coil region" evidence="1">
    <location>
        <begin position="1806"/>
        <end position="1931"/>
    </location>
</feature>
<dbReference type="GO" id="GO:0005737">
    <property type="term" value="C:cytoplasm"/>
    <property type="evidence" value="ECO:0007669"/>
    <property type="project" value="TreeGrafter"/>
</dbReference>
<feature type="compositionally biased region" description="Polar residues" evidence="2">
    <location>
        <begin position="1573"/>
        <end position="1585"/>
    </location>
</feature>
<dbReference type="Gene3D" id="1.10.287.1490">
    <property type="match status" value="1"/>
</dbReference>
<feature type="region of interest" description="Disordered" evidence="2">
    <location>
        <begin position="1560"/>
        <end position="1585"/>
    </location>
</feature>
<feature type="compositionally biased region" description="Polar residues" evidence="2">
    <location>
        <begin position="1094"/>
        <end position="1115"/>
    </location>
</feature>
<dbReference type="OrthoDB" id="2020852at2759"/>
<feature type="coiled-coil region" evidence="1">
    <location>
        <begin position="394"/>
        <end position="421"/>
    </location>
</feature>
<dbReference type="GO" id="GO:0016460">
    <property type="term" value="C:myosin II complex"/>
    <property type="evidence" value="ECO:0007669"/>
    <property type="project" value="TreeGrafter"/>
</dbReference>
<accession>A0A4Z2CYH0</accession>
<dbReference type="STRING" id="6182.A0A4Z2CYH0"/>
<dbReference type="EMBL" id="SKCS01000396">
    <property type="protein sequence ID" value="TNN09301.1"/>
    <property type="molecule type" value="Genomic_DNA"/>
</dbReference>
<dbReference type="GO" id="GO:0000146">
    <property type="term" value="F:microfilament motor activity"/>
    <property type="evidence" value="ECO:0007669"/>
    <property type="project" value="TreeGrafter"/>
</dbReference>
<keyword evidence="4" id="KW-1185">Reference proteome</keyword>
<protein>
    <recommendedName>
        <fullName evidence="5">Pericentrin</fullName>
    </recommendedName>
</protein>
<feature type="region of interest" description="Disordered" evidence="2">
    <location>
        <begin position="173"/>
        <end position="208"/>
    </location>
</feature>
<keyword evidence="1" id="KW-0175">Coiled coil</keyword>
<organism evidence="3 4">
    <name type="scientific">Schistosoma japonicum</name>
    <name type="common">Blood fluke</name>
    <dbReference type="NCBI Taxonomy" id="6182"/>
    <lineage>
        <taxon>Eukaryota</taxon>
        <taxon>Metazoa</taxon>
        <taxon>Spiralia</taxon>
        <taxon>Lophotrochozoa</taxon>
        <taxon>Platyhelminthes</taxon>
        <taxon>Trematoda</taxon>
        <taxon>Digenea</taxon>
        <taxon>Strigeidida</taxon>
        <taxon>Schistosomatoidea</taxon>
        <taxon>Schistosomatidae</taxon>
        <taxon>Schistosoma</taxon>
    </lineage>
</organism>
<dbReference type="GO" id="GO:0051015">
    <property type="term" value="F:actin filament binding"/>
    <property type="evidence" value="ECO:0007669"/>
    <property type="project" value="TreeGrafter"/>
</dbReference>
<feature type="coiled-coil region" evidence="1">
    <location>
        <begin position="816"/>
        <end position="889"/>
    </location>
</feature>
<feature type="compositionally biased region" description="Polar residues" evidence="2">
    <location>
        <begin position="491"/>
        <end position="504"/>
    </location>
</feature>